<dbReference type="PANTHER" id="PTHR24072">
    <property type="entry name" value="RHO FAMILY GTPASE"/>
    <property type="match status" value="1"/>
</dbReference>
<dbReference type="Proteomes" id="UP001470230">
    <property type="component" value="Unassembled WGS sequence"/>
</dbReference>
<dbReference type="EMBL" id="JAPFFF010000041">
    <property type="protein sequence ID" value="KAK8841577.1"/>
    <property type="molecule type" value="Genomic_DNA"/>
</dbReference>
<dbReference type="InterPro" id="IPR001806">
    <property type="entry name" value="Small_GTPase"/>
</dbReference>
<dbReference type="SUPFAM" id="SSF52540">
    <property type="entry name" value="P-loop containing nucleoside triphosphate hydrolases"/>
    <property type="match status" value="1"/>
</dbReference>
<proteinExistence type="predicted"/>
<keyword evidence="2" id="KW-0342">GTP-binding</keyword>
<evidence type="ECO:0000256" key="2">
    <source>
        <dbReference type="ARBA" id="ARBA00023134"/>
    </source>
</evidence>
<dbReference type="Gene3D" id="3.40.50.300">
    <property type="entry name" value="P-loop containing nucleotide triphosphate hydrolases"/>
    <property type="match status" value="1"/>
</dbReference>
<evidence type="ECO:0000313" key="4">
    <source>
        <dbReference type="Proteomes" id="UP001470230"/>
    </source>
</evidence>
<evidence type="ECO:0000256" key="1">
    <source>
        <dbReference type="ARBA" id="ARBA00022741"/>
    </source>
</evidence>
<reference evidence="3 4" key="1">
    <citation type="submission" date="2024-04" db="EMBL/GenBank/DDBJ databases">
        <title>Tritrichomonas musculus Genome.</title>
        <authorList>
            <person name="Alves-Ferreira E."/>
            <person name="Grigg M."/>
            <person name="Lorenzi H."/>
            <person name="Galac M."/>
        </authorList>
    </citation>
    <scope>NUCLEOTIDE SEQUENCE [LARGE SCALE GENOMIC DNA]</scope>
    <source>
        <strain evidence="3 4">EAF2021</strain>
    </source>
</reference>
<dbReference type="Pfam" id="PF00071">
    <property type="entry name" value="Ras"/>
    <property type="match status" value="1"/>
</dbReference>
<accession>A0ABR2H7P3</accession>
<keyword evidence="1" id="KW-0547">Nucleotide-binding</keyword>
<dbReference type="InterPro" id="IPR003578">
    <property type="entry name" value="Small_GTPase_Rho"/>
</dbReference>
<dbReference type="InterPro" id="IPR027417">
    <property type="entry name" value="P-loop_NTPase"/>
</dbReference>
<gene>
    <name evidence="3" type="ORF">M9Y10_027202</name>
</gene>
<organism evidence="3 4">
    <name type="scientific">Tritrichomonas musculus</name>
    <dbReference type="NCBI Taxonomy" id="1915356"/>
    <lineage>
        <taxon>Eukaryota</taxon>
        <taxon>Metamonada</taxon>
        <taxon>Parabasalia</taxon>
        <taxon>Tritrichomonadida</taxon>
        <taxon>Tritrichomonadidae</taxon>
        <taxon>Tritrichomonas</taxon>
    </lineage>
</organism>
<dbReference type="SMART" id="SM00174">
    <property type="entry name" value="RHO"/>
    <property type="match status" value="1"/>
</dbReference>
<keyword evidence="4" id="KW-1185">Reference proteome</keyword>
<protein>
    <submittedName>
        <fullName evidence="3">Uncharacterized protein</fullName>
    </submittedName>
</protein>
<sequence length="81" mass="9436">MLLSFIFPYSLSNVENEWVPEVKKYCPGIPYILVGTKCFLRNRAKRHPADYNLTFVTTEEGEEMKRKIGAQEYIECESSLL</sequence>
<comment type="caution">
    <text evidence="3">The sequence shown here is derived from an EMBL/GenBank/DDBJ whole genome shotgun (WGS) entry which is preliminary data.</text>
</comment>
<evidence type="ECO:0000313" key="3">
    <source>
        <dbReference type="EMBL" id="KAK8841577.1"/>
    </source>
</evidence>
<name>A0ABR2H7P3_9EUKA</name>